<evidence type="ECO:0000313" key="1">
    <source>
        <dbReference type="EMBL" id="RAH43857.1"/>
    </source>
</evidence>
<evidence type="ECO:0000313" key="2">
    <source>
        <dbReference type="Proteomes" id="UP000249057"/>
    </source>
</evidence>
<gene>
    <name evidence="1" type="ORF">BO95DRAFT_201064</name>
</gene>
<proteinExistence type="predicted"/>
<protein>
    <submittedName>
        <fullName evidence="1">Uncharacterized protein</fullName>
    </submittedName>
</protein>
<dbReference type="Proteomes" id="UP000249057">
    <property type="component" value="Unassembled WGS sequence"/>
</dbReference>
<accession>A0ACD1G3L4</accession>
<sequence>MHVCMYVCMYVCTAVLGLSVAVVISSDSRSANGWVDSDAWQIQQRDSVSRCTVYAHILLLSKVVSCVIVQPQEGSRFSPVRVDPVWSSVVGGGPPPG</sequence>
<name>A0ACD1G3L4_9EURO</name>
<reference evidence="1" key="1">
    <citation type="submission" date="2018-02" db="EMBL/GenBank/DDBJ databases">
        <title>The genomes of Aspergillus section Nigri reveals drivers in fungal speciation.</title>
        <authorList>
            <consortium name="DOE Joint Genome Institute"/>
            <person name="Vesth T.C."/>
            <person name="Nybo J."/>
            <person name="Theobald S."/>
            <person name="Brandl J."/>
            <person name="Frisvad J.C."/>
            <person name="Nielsen K.F."/>
            <person name="Lyhne E.K."/>
            <person name="Kogle M.E."/>
            <person name="Kuo A."/>
            <person name="Riley R."/>
            <person name="Clum A."/>
            <person name="Nolan M."/>
            <person name="Lipzen A."/>
            <person name="Salamov A."/>
            <person name="Henrissat B."/>
            <person name="Wiebenga A."/>
            <person name="De vries R.P."/>
            <person name="Grigoriev I.V."/>
            <person name="Mortensen U.H."/>
            <person name="Andersen M.R."/>
            <person name="Baker S.E."/>
        </authorList>
    </citation>
    <scope>NUCLEOTIDE SEQUENCE</scope>
    <source>
        <strain evidence="1">CBS 621.78</strain>
    </source>
</reference>
<keyword evidence="2" id="KW-1185">Reference proteome</keyword>
<organism evidence="1 2">
    <name type="scientific">Aspergillus brunneoviolaceus CBS 621.78</name>
    <dbReference type="NCBI Taxonomy" id="1450534"/>
    <lineage>
        <taxon>Eukaryota</taxon>
        <taxon>Fungi</taxon>
        <taxon>Dikarya</taxon>
        <taxon>Ascomycota</taxon>
        <taxon>Pezizomycotina</taxon>
        <taxon>Eurotiomycetes</taxon>
        <taxon>Eurotiomycetidae</taxon>
        <taxon>Eurotiales</taxon>
        <taxon>Aspergillaceae</taxon>
        <taxon>Aspergillus</taxon>
        <taxon>Aspergillus subgen. Circumdati</taxon>
    </lineage>
</organism>
<dbReference type="EMBL" id="KZ825359">
    <property type="protein sequence ID" value="RAH43857.1"/>
    <property type="molecule type" value="Genomic_DNA"/>
</dbReference>